<dbReference type="AlphaFoldDB" id="A0A3N0DZZ2"/>
<gene>
    <name evidence="2" type="ORF">EFL95_01995</name>
</gene>
<reference evidence="2 3" key="1">
    <citation type="submission" date="2018-11" db="EMBL/GenBank/DDBJ databases">
        <authorList>
            <person name="Li F."/>
        </authorList>
    </citation>
    <scope>NUCLEOTIDE SEQUENCE [LARGE SCALE GENOMIC DNA]</scope>
    <source>
        <strain evidence="2 3">KIS18-7</strain>
    </source>
</reference>
<evidence type="ECO:0000313" key="2">
    <source>
        <dbReference type="EMBL" id="RNL81167.1"/>
    </source>
</evidence>
<dbReference type="Pfam" id="PF13483">
    <property type="entry name" value="Lactamase_B_3"/>
    <property type="match status" value="1"/>
</dbReference>
<protein>
    <submittedName>
        <fullName evidence="2">MBL fold metallo-hydrolase</fullName>
    </submittedName>
</protein>
<dbReference type="EMBL" id="RJSG01000001">
    <property type="protein sequence ID" value="RNL81167.1"/>
    <property type="molecule type" value="Genomic_DNA"/>
</dbReference>
<dbReference type="SUPFAM" id="SSF56281">
    <property type="entry name" value="Metallo-hydrolase/oxidoreductase"/>
    <property type="match status" value="1"/>
</dbReference>
<feature type="domain" description="Metallo-beta-lactamase" evidence="1">
    <location>
        <begin position="7"/>
        <end position="172"/>
    </location>
</feature>
<dbReference type="Gene3D" id="3.60.15.10">
    <property type="entry name" value="Ribonuclease Z/Hydroxyacylglutathione hydrolase-like"/>
    <property type="match status" value="1"/>
</dbReference>
<accession>A0A3N0DZZ2</accession>
<keyword evidence="3" id="KW-1185">Reference proteome</keyword>
<name>A0A3N0DZZ2_9ACTN</name>
<evidence type="ECO:0000259" key="1">
    <source>
        <dbReference type="SMART" id="SM00849"/>
    </source>
</evidence>
<keyword evidence="2" id="KW-0378">Hydrolase</keyword>
<dbReference type="Proteomes" id="UP000277094">
    <property type="component" value="Unassembled WGS sequence"/>
</dbReference>
<dbReference type="SMART" id="SM00849">
    <property type="entry name" value="Lactamase_B"/>
    <property type="match status" value="1"/>
</dbReference>
<dbReference type="InterPro" id="IPR001279">
    <property type="entry name" value="Metallo-B-lactamas"/>
</dbReference>
<dbReference type="InterPro" id="IPR050114">
    <property type="entry name" value="UPF0173_UPF0282_UlaG_hydrolase"/>
</dbReference>
<sequence>MRIIKHGHACVTLATATATIVIDPGVFTAPGALDGADAVLITHEHPDHWTAEQLGASDAPIFTIQAVADQIRAADPAIAERVAVVGPGDRFEAFGTAVTVIGQKHAVIHPELPHFDNSGYLVEADGVSVFHPGDALTTLPAAPDVLLLPVSAPWLKISECIDYAREVAAPTSVAIHDAVYSEAGLGIVDGHLARFLEPREATYRRLKVGDELTLGG</sequence>
<dbReference type="PANTHER" id="PTHR43546">
    <property type="entry name" value="UPF0173 METAL-DEPENDENT HYDROLASE MJ1163-RELATED"/>
    <property type="match status" value="1"/>
</dbReference>
<dbReference type="PANTHER" id="PTHR43546:SF3">
    <property type="entry name" value="UPF0173 METAL-DEPENDENT HYDROLASE MJ1163"/>
    <property type="match status" value="1"/>
</dbReference>
<dbReference type="GO" id="GO:0016787">
    <property type="term" value="F:hydrolase activity"/>
    <property type="evidence" value="ECO:0007669"/>
    <property type="project" value="UniProtKB-KW"/>
</dbReference>
<organism evidence="2 3">
    <name type="scientific">Nocardioides marmorisolisilvae</name>
    <dbReference type="NCBI Taxonomy" id="1542737"/>
    <lineage>
        <taxon>Bacteria</taxon>
        <taxon>Bacillati</taxon>
        <taxon>Actinomycetota</taxon>
        <taxon>Actinomycetes</taxon>
        <taxon>Propionibacteriales</taxon>
        <taxon>Nocardioidaceae</taxon>
        <taxon>Nocardioides</taxon>
    </lineage>
</organism>
<dbReference type="OrthoDB" id="3190691at2"/>
<evidence type="ECO:0000313" key="3">
    <source>
        <dbReference type="Proteomes" id="UP000277094"/>
    </source>
</evidence>
<dbReference type="RefSeq" id="WP_123232372.1">
    <property type="nucleotide sequence ID" value="NZ_RJSG01000001.1"/>
</dbReference>
<dbReference type="InterPro" id="IPR036866">
    <property type="entry name" value="RibonucZ/Hydroxyglut_hydro"/>
</dbReference>
<proteinExistence type="predicted"/>
<comment type="caution">
    <text evidence="2">The sequence shown here is derived from an EMBL/GenBank/DDBJ whole genome shotgun (WGS) entry which is preliminary data.</text>
</comment>